<comment type="caution">
    <text evidence="2">The sequence shown here is derived from an EMBL/GenBank/DDBJ whole genome shotgun (WGS) entry which is preliminary data.</text>
</comment>
<dbReference type="EMBL" id="PVWO01000441">
    <property type="protein sequence ID" value="PSB48471.1"/>
    <property type="molecule type" value="Genomic_DNA"/>
</dbReference>
<name>A0A2T1FU47_9CYAN</name>
<dbReference type="RefSeq" id="WP_106310787.1">
    <property type="nucleotide sequence ID" value="NZ_PVWO01000441.1"/>
</dbReference>
<evidence type="ECO:0000313" key="3">
    <source>
        <dbReference type="Proteomes" id="UP000238937"/>
    </source>
</evidence>
<dbReference type="AlphaFoldDB" id="A0A2T1FU47"/>
<feature type="compositionally biased region" description="Basic and acidic residues" evidence="1">
    <location>
        <begin position="1"/>
        <end position="10"/>
    </location>
</feature>
<organism evidence="2 3">
    <name type="scientific">Chamaesiphon polymorphus CCALA 037</name>
    <dbReference type="NCBI Taxonomy" id="2107692"/>
    <lineage>
        <taxon>Bacteria</taxon>
        <taxon>Bacillati</taxon>
        <taxon>Cyanobacteriota</taxon>
        <taxon>Cyanophyceae</taxon>
        <taxon>Gomontiellales</taxon>
        <taxon>Chamaesiphonaceae</taxon>
        <taxon>Chamaesiphon</taxon>
    </lineage>
</organism>
<dbReference type="Proteomes" id="UP000238937">
    <property type="component" value="Unassembled WGS sequence"/>
</dbReference>
<accession>A0A2T1FU47</accession>
<evidence type="ECO:0000256" key="1">
    <source>
        <dbReference type="SAM" id="MobiDB-lite"/>
    </source>
</evidence>
<dbReference type="OrthoDB" id="508690at2"/>
<reference evidence="2 3" key="1">
    <citation type="submission" date="2018-03" db="EMBL/GenBank/DDBJ databases">
        <title>The ancient ancestry and fast evolution of plastids.</title>
        <authorList>
            <person name="Moore K.R."/>
            <person name="Magnabosco C."/>
            <person name="Momper L."/>
            <person name="Gold D.A."/>
            <person name="Bosak T."/>
            <person name="Fournier G.P."/>
        </authorList>
    </citation>
    <scope>NUCLEOTIDE SEQUENCE [LARGE SCALE GENOMIC DNA]</scope>
    <source>
        <strain evidence="2 3">CCALA 037</strain>
    </source>
</reference>
<evidence type="ECO:0000313" key="2">
    <source>
        <dbReference type="EMBL" id="PSB48471.1"/>
    </source>
</evidence>
<feature type="region of interest" description="Disordered" evidence="1">
    <location>
        <begin position="1"/>
        <end position="20"/>
    </location>
</feature>
<protein>
    <submittedName>
        <fullName evidence="2">Uncharacterized protein</fullName>
    </submittedName>
</protein>
<gene>
    <name evidence="2" type="ORF">C7B77_23880</name>
</gene>
<keyword evidence="3" id="KW-1185">Reference proteome</keyword>
<sequence length="77" mass="8855">MSETNPRESDLILGGQNPPPVNAAVLGGEDGRKQRLQHKKAQKFWQDFEYLNNIPHRLAINFADRQVVDFEPNPDWV</sequence>
<proteinExistence type="predicted"/>